<organism evidence="2 3">
    <name type="scientific">Natronomonas pharaonis (strain ATCC 35678 / DSM 2160 / CIP 103997 / JCM 8858 / NBRC 14720 / NCIMB 2260 / Gabara)</name>
    <name type="common">Halobacterium pharaonis</name>
    <dbReference type="NCBI Taxonomy" id="348780"/>
    <lineage>
        <taxon>Archaea</taxon>
        <taxon>Methanobacteriati</taxon>
        <taxon>Methanobacteriota</taxon>
        <taxon>Stenosarchaea group</taxon>
        <taxon>Halobacteria</taxon>
        <taxon>Halobacteriales</taxon>
        <taxon>Natronomonadaceae</taxon>
        <taxon>Natronomonas</taxon>
    </lineage>
</organism>
<geneLocation type="plasmid" evidence="2 3">
    <name>PL131</name>
</geneLocation>
<proteinExistence type="predicted"/>
<protein>
    <submittedName>
        <fullName evidence="2">Uncharacterized protein</fullName>
    </submittedName>
</protein>
<dbReference type="EnsemblBacteria" id="CAI50819">
    <property type="protein sequence ID" value="CAI50819"/>
    <property type="gene ID" value="NP_6078A"/>
</dbReference>
<sequence>MTNNTLTTADRIAMLGGGSLILCGIAVMGLVNELAGAPHIPVEEEGVIVATPVVAPELRAYVVGFGLVVWLFYGLYKLAAAPGGDGERERASPTA</sequence>
<evidence type="ECO:0000256" key="1">
    <source>
        <dbReference type="SAM" id="Phobius"/>
    </source>
</evidence>
<dbReference type="Proteomes" id="UP000002698">
    <property type="component" value="Plasmid PL131"/>
</dbReference>
<keyword evidence="1" id="KW-1133">Transmembrane helix</keyword>
<dbReference type="AlphaFoldDB" id="Q3IM44"/>
<name>Q3IM44_NATPD</name>
<keyword evidence="3" id="KW-1185">Reference proteome</keyword>
<dbReference type="HOGENOM" id="CLU_184175_0_0_2"/>
<dbReference type="GeneID" id="3694704"/>
<keyword evidence="1" id="KW-0472">Membrane</keyword>
<dbReference type="RefSeq" id="WP_011324423.1">
    <property type="nucleotide sequence ID" value="NC_007427.1"/>
</dbReference>
<gene>
    <name evidence="2" type="ordered locus">NP_6078A</name>
</gene>
<feature type="transmembrane region" description="Helical" evidence="1">
    <location>
        <begin position="12"/>
        <end position="31"/>
    </location>
</feature>
<dbReference type="EMBL" id="CR936258">
    <property type="protein sequence ID" value="CAI50819.1"/>
    <property type="molecule type" value="Genomic_DNA"/>
</dbReference>
<feature type="transmembrane region" description="Helical" evidence="1">
    <location>
        <begin position="58"/>
        <end position="76"/>
    </location>
</feature>
<accession>Q3IM44</accession>
<evidence type="ECO:0000313" key="2">
    <source>
        <dbReference type="EMBL" id="CAI50819.1"/>
    </source>
</evidence>
<reference evidence="2 3" key="1">
    <citation type="journal article" date="2005" name="Genome Res.">
        <title>Living with two extremes: conclusions from the genome sequence of Natronomonas pharaonis.</title>
        <authorList>
            <person name="Falb M."/>
            <person name="Pfeiffer F."/>
            <person name="Palm P."/>
            <person name="Rodewald K."/>
            <person name="Hickmann V."/>
            <person name="Tittor J."/>
            <person name="Oesterhelt D."/>
        </authorList>
    </citation>
    <scope>NUCLEOTIDE SEQUENCE [LARGE SCALE GENOMIC DNA]</scope>
    <source>
        <strain evidence="3">ATCC 35678 / DSM 2160 / CIP 103997 / JCM 8858 / NBRC 14720 / NCIMB 2260 / Gabara</strain>
    </source>
</reference>
<keyword evidence="1" id="KW-0812">Transmembrane</keyword>
<dbReference type="KEGG" id="nph:NP_6078A"/>
<evidence type="ECO:0000313" key="3">
    <source>
        <dbReference type="Proteomes" id="UP000002698"/>
    </source>
</evidence>
<keyword evidence="2" id="KW-0614">Plasmid</keyword>